<feature type="transmembrane region" description="Helical" evidence="7">
    <location>
        <begin position="195"/>
        <end position="219"/>
    </location>
</feature>
<sequence>MTMMLALSRRHPGGAAGLVLLAGVLLLALAARWLYPGNPWDMVEGPFLPPLSPGLPLGSDMLGRDVAAGIVHGTRATLLLGAVSAGVAMTLGVGLGALAGYHGGRLDHCIVGLIEVFQTIPGFLLAVVVVAVLTPSLGTVTGAIALVTWPGLARLVRAEFLSLRQREFVQAAVLAGQSAGRVILTQILPNALAPIIVSGSMMVASAILLESALSFLGLGDPDTMTWGYLIGASRSVLRDAWWMSVFPGLAILLTVLALNLVGEALNDALDPRRGGAGAPA</sequence>
<dbReference type="InterPro" id="IPR000515">
    <property type="entry name" value="MetI-like"/>
</dbReference>
<protein>
    <submittedName>
        <fullName evidence="9 10">Polyamine transporter Oligopeptide transport system permease protein OppC (TC 3.A.1.5.1)</fullName>
    </submittedName>
</protein>
<dbReference type="InterPro" id="IPR050366">
    <property type="entry name" value="BP-dependent_transpt_permease"/>
</dbReference>
<dbReference type="SUPFAM" id="SSF161098">
    <property type="entry name" value="MetI-like"/>
    <property type="match status" value="1"/>
</dbReference>
<dbReference type="EMBL" id="LT907988">
    <property type="protein sequence ID" value="SOE50024.1"/>
    <property type="molecule type" value="Genomic_DNA"/>
</dbReference>
<dbReference type="RefSeq" id="WP_067758830.1">
    <property type="nucleotide sequence ID" value="NZ_LT907988.1"/>
</dbReference>
<dbReference type="GO" id="GO:0055085">
    <property type="term" value="P:transmembrane transport"/>
    <property type="evidence" value="ECO:0007669"/>
    <property type="project" value="InterPro"/>
</dbReference>
<dbReference type="PROSITE" id="PS50928">
    <property type="entry name" value="ABC_TM1"/>
    <property type="match status" value="1"/>
</dbReference>
<keyword evidence="5 7" id="KW-1133">Transmembrane helix</keyword>
<dbReference type="GO" id="GO:0005886">
    <property type="term" value="C:plasma membrane"/>
    <property type="evidence" value="ECO:0007669"/>
    <property type="project" value="UniProtKB-SubCell"/>
</dbReference>
<evidence type="ECO:0000256" key="5">
    <source>
        <dbReference type="ARBA" id="ARBA00022989"/>
    </source>
</evidence>
<organism evidence="9 11">
    <name type="scientific">Orrella dioscoreae</name>
    <dbReference type="NCBI Taxonomy" id="1851544"/>
    <lineage>
        <taxon>Bacteria</taxon>
        <taxon>Pseudomonadati</taxon>
        <taxon>Pseudomonadota</taxon>
        <taxon>Betaproteobacteria</taxon>
        <taxon>Burkholderiales</taxon>
        <taxon>Alcaligenaceae</taxon>
        <taxon>Orrella</taxon>
    </lineage>
</organism>
<evidence type="ECO:0000256" key="3">
    <source>
        <dbReference type="ARBA" id="ARBA00022475"/>
    </source>
</evidence>
<keyword evidence="2 7" id="KW-0813">Transport</keyword>
<evidence type="ECO:0000256" key="1">
    <source>
        <dbReference type="ARBA" id="ARBA00004651"/>
    </source>
</evidence>
<evidence type="ECO:0000313" key="9">
    <source>
        <dbReference type="EMBL" id="SBT27379.1"/>
    </source>
</evidence>
<reference evidence="9 11" key="1">
    <citation type="submission" date="2016-06" db="EMBL/GenBank/DDBJ databases">
        <authorList>
            <person name="Kjaerup R.B."/>
            <person name="Dalgaard T.S."/>
            <person name="Juul-Madsen H.R."/>
        </authorList>
    </citation>
    <scope>NUCLEOTIDE SEQUENCE [LARGE SCALE GENOMIC DNA]</scope>
    <source>
        <strain evidence="9">Orrdi1</strain>
    </source>
</reference>
<feature type="transmembrane region" description="Helical" evidence="7">
    <location>
        <begin position="78"/>
        <end position="98"/>
    </location>
</feature>
<keyword evidence="6 7" id="KW-0472">Membrane</keyword>
<accession>A0A1C3K777</accession>
<evidence type="ECO:0000313" key="11">
    <source>
        <dbReference type="Proteomes" id="UP000078558"/>
    </source>
</evidence>
<keyword evidence="11" id="KW-1185">Reference proteome</keyword>
<dbReference type="CDD" id="cd06261">
    <property type="entry name" value="TM_PBP2"/>
    <property type="match status" value="1"/>
</dbReference>
<feature type="domain" description="ABC transmembrane type-1" evidence="8">
    <location>
        <begin position="74"/>
        <end position="262"/>
    </location>
</feature>
<dbReference type="AlphaFoldDB" id="A0A1C3K777"/>
<dbReference type="InterPro" id="IPR035906">
    <property type="entry name" value="MetI-like_sf"/>
</dbReference>
<reference evidence="10 11" key="2">
    <citation type="submission" date="2017-08" db="EMBL/GenBank/DDBJ databases">
        <authorList>
            <person name="de Groot N.N."/>
        </authorList>
    </citation>
    <scope>NUCLEOTIDE SEQUENCE [LARGE SCALE GENOMIC DNA]</scope>
    <source>
        <strain evidence="10">Orrdi1</strain>
    </source>
</reference>
<dbReference type="Pfam" id="PF00528">
    <property type="entry name" value="BPD_transp_1"/>
    <property type="match status" value="1"/>
</dbReference>
<feature type="transmembrane region" description="Helical" evidence="7">
    <location>
        <begin position="240"/>
        <end position="261"/>
    </location>
</feature>
<name>A0A1C3K777_9BURK</name>
<feature type="transmembrane region" description="Helical" evidence="7">
    <location>
        <begin position="110"/>
        <end position="133"/>
    </location>
</feature>
<keyword evidence="4 7" id="KW-0812">Transmembrane</keyword>
<evidence type="ECO:0000256" key="2">
    <source>
        <dbReference type="ARBA" id="ARBA00022448"/>
    </source>
</evidence>
<evidence type="ECO:0000313" key="10">
    <source>
        <dbReference type="EMBL" id="SOE50024.1"/>
    </source>
</evidence>
<comment type="similarity">
    <text evidence="7">Belongs to the binding-protein-dependent transport system permease family.</text>
</comment>
<dbReference type="KEGG" id="odi:ODI_R2458"/>
<gene>
    <name evidence="9" type="ORF">ODI_03966</name>
    <name evidence="10" type="ORF">ODI_R2458</name>
</gene>
<evidence type="ECO:0000256" key="4">
    <source>
        <dbReference type="ARBA" id="ARBA00022692"/>
    </source>
</evidence>
<keyword evidence="3" id="KW-1003">Cell membrane</keyword>
<evidence type="ECO:0000256" key="6">
    <source>
        <dbReference type="ARBA" id="ARBA00023136"/>
    </source>
</evidence>
<dbReference type="EMBL" id="FLRC01000053">
    <property type="protein sequence ID" value="SBT27379.1"/>
    <property type="molecule type" value="Genomic_DNA"/>
</dbReference>
<proteinExistence type="inferred from homology"/>
<dbReference type="Gene3D" id="1.10.3720.10">
    <property type="entry name" value="MetI-like"/>
    <property type="match status" value="1"/>
</dbReference>
<dbReference type="Proteomes" id="UP000078558">
    <property type="component" value="Chromosome I"/>
</dbReference>
<feature type="transmembrane region" description="Helical" evidence="7">
    <location>
        <begin position="139"/>
        <end position="156"/>
    </location>
</feature>
<evidence type="ECO:0000259" key="8">
    <source>
        <dbReference type="PROSITE" id="PS50928"/>
    </source>
</evidence>
<dbReference type="PANTHER" id="PTHR43386">
    <property type="entry name" value="OLIGOPEPTIDE TRANSPORT SYSTEM PERMEASE PROTEIN APPC"/>
    <property type="match status" value="1"/>
</dbReference>
<comment type="subcellular location">
    <subcellularLocation>
        <location evidence="1 7">Cell membrane</location>
        <topology evidence="1 7">Multi-pass membrane protein</topology>
    </subcellularLocation>
</comment>
<dbReference type="STRING" id="1851544.ODI_03966"/>
<dbReference type="OrthoDB" id="9783218at2"/>
<dbReference type="PANTHER" id="PTHR43386:SF1">
    <property type="entry name" value="D,D-DIPEPTIDE TRANSPORT SYSTEM PERMEASE PROTEIN DDPC-RELATED"/>
    <property type="match status" value="1"/>
</dbReference>
<evidence type="ECO:0000256" key="7">
    <source>
        <dbReference type="RuleBase" id="RU363032"/>
    </source>
</evidence>